<dbReference type="InterPro" id="IPR027417">
    <property type="entry name" value="P-loop_NTPase"/>
</dbReference>
<dbReference type="Pfam" id="PF00005">
    <property type="entry name" value="ABC_tran"/>
    <property type="match status" value="2"/>
</dbReference>
<evidence type="ECO:0000256" key="7">
    <source>
        <dbReference type="ARBA" id="ARBA00023136"/>
    </source>
</evidence>
<dbReference type="NCBIfam" id="TIGR01727">
    <property type="entry name" value="oligo_HPY"/>
    <property type="match status" value="1"/>
</dbReference>
<dbReference type="PANTHER" id="PTHR43297">
    <property type="entry name" value="OLIGOPEPTIDE TRANSPORT ATP-BINDING PROTEIN APPD"/>
    <property type="match status" value="1"/>
</dbReference>
<dbReference type="GO" id="GO:0005886">
    <property type="term" value="C:plasma membrane"/>
    <property type="evidence" value="ECO:0007669"/>
    <property type="project" value="UniProtKB-SubCell"/>
</dbReference>
<keyword evidence="7" id="KW-0472">Membrane</keyword>
<evidence type="ECO:0000256" key="1">
    <source>
        <dbReference type="ARBA" id="ARBA00004202"/>
    </source>
</evidence>
<protein>
    <submittedName>
        <fullName evidence="9">Peptide/nickel transport system ATP-binding protein</fullName>
    </submittedName>
</protein>
<dbReference type="CDD" id="cd03257">
    <property type="entry name" value="ABC_NikE_OppD_transporters"/>
    <property type="match status" value="2"/>
</dbReference>
<reference evidence="10" key="1">
    <citation type="submission" date="2016-11" db="EMBL/GenBank/DDBJ databases">
        <authorList>
            <person name="Varghese N."/>
            <person name="Submissions S."/>
        </authorList>
    </citation>
    <scope>NUCLEOTIDE SEQUENCE [LARGE SCALE GENOMIC DNA]</scope>
    <source>
        <strain evidence="10">DSM 15285</strain>
    </source>
</reference>
<dbReference type="RefSeq" id="WP_072723133.1">
    <property type="nucleotide sequence ID" value="NZ_FQXH01000005.1"/>
</dbReference>
<dbReference type="GO" id="GO:0016887">
    <property type="term" value="F:ATP hydrolysis activity"/>
    <property type="evidence" value="ECO:0007669"/>
    <property type="project" value="InterPro"/>
</dbReference>
<keyword evidence="6 9" id="KW-0067">ATP-binding</keyword>
<evidence type="ECO:0000256" key="5">
    <source>
        <dbReference type="ARBA" id="ARBA00022741"/>
    </source>
</evidence>
<evidence type="ECO:0000313" key="10">
    <source>
        <dbReference type="Proteomes" id="UP000242520"/>
    </source>
</evidence>
<name>A0A1M5P1Z8_9FIRM</name>
<dbReference type="EMBL" id="FQXH01000005">
    <property type="protein sequence ID" value="SHG95737.1"/>
    <property type="molecule type" value="Genomic_DNA"/>
</dbReference>
<feature type="domain" description="ABC transporter" evidence="8">
    <location>
        <begin position="320"/>
        <end position="562"/>
    </location>
</feature>
<dbReference type="SUPFAM" id="SSF52540">
    <property type="entry name" value="P-loop containing nucleoside triphosphate hydrolases"/>
    <property type="match status" value="2"/>
</dbReference>
<dbReference type="InterPro" id="IPR017871">
    <property type="entry name" value="ABC_transporter-like_CS"/>
</dbReference>
<dbReference type="GO" id="GO:0015833">
    <property type="term" value="P:peptide transport"/>
    <property type="evidence" value="ECO:0007669"/>
    <property type="project" value="InterPro"/>
</dbReference>
<keyword evidence="10" id="KW-1185">Reference proteome</keyword>
<dbReference type="OrthoDB" id="9806285at2"/>
<accession>A0A1M5P1Z8</accession>
<keyword evidence="3" id="KW-0813">Transport</keyword>
<dbReference type="AlphaFoldDB" id="A0A1M5P1Z8"/>
<dbReference type="SMART" id="SM00382">
    <property type="entry name" value="AAA"/>
    <property type="match status" value="2"/>
</dbReference>
<dbReference type="Proteomes" id="UP000242520">
    <property type="component" value="Unassembled WGS sequence"/>
</dbReference>
<dbReference type="GO" id="GO:0005524">
    <property type="term" value="F:ATP binding"/>
    <property type="evidence" value="ECO:0007669"/>
    <property type="project" value="UniProtKB-KW"/>
</dbReference>
<evidence type="ECO:0000256" key="4">
    <source>
        <dbReference type="ARBA" id="ARBA00022475"/>
    </source>
</evidence>
<dbReference type="PROSITE" id="PS00211">
    <property type="entry name" value="ABC_TRANSPORTER_1"/>
    <property type="match status" value="2"/>
</dbReference>
<dbReference type="InterPro" id="IPR013563">
    <property type="entry name" value="Oligopep_ABC_C"/>
</dbReference>
<sequence>MKNTLLEIKNLKITYNSKDNTVEAVKGISFNVNKGETLGIIGESGSGKSSIAMAITSLLDNKAKISGEIIYNGIDITKLSEKEKNKYRWNKIAIVFQNRLEVLNPVLTIKEQIEETLKEHTNFSKEKIKNKIQSLLNMVGLDEIWINRYPHELSGGMRQKVLIAMAIACDPELLILDEPTCALDPISRNQIINLLKNIQSKNKFSMIIISHEISTIIKITSNIEVLYKGYILEEGLTKEVIKNPMHPYTRGLINSSPEVNPYHDLWGIPSNIKNKKNNGCVFYERCNQSIDKCFNNIPILEYVSLERKVACNRGGIVTVLEAKNINKNYKLKNKLIKACKNCNIDLKSGEIIALIGQSGSGKTTLANIISGYLKQDSGIVLFEGNKINKYEAIRQKKGIQMVFQDPFSSINENFTVENAIKEPLDILKIEKEEKRKDSVIKVLKNVQLPTDNEFINKKIYTLSGGQRQRIAIARSLIMEPKVLIADEISSMLDPSTKANILRLLKELQNKNGFSMIYITHDLTIARKIANRIFIMNDGEIIENGISTDIFNNPKCNFTKTLLKEGLFETI</sequence>
<dbReference type="Pfam" id="PF08352">
    <property type="entry name" value="oligo_HPY"/>
    <property type="match status" value="1"/>
</dbReference>
<dbReference type="InterPro" id="IPR003439">
    <property type="entry name" value="ABC_transporter-like_ATP-bd"/>
</dbReference>
<dbReference type="NCBIfam" id="NF008453">
    <property type="entry name" value="PRK11308.1"/>
    <property type="match status" value="2"/>
</dbReference>
<evidence type="ECO:0000256" key="3">
    <source>
        <dbReference type="ARBA" id="ARBA00022448"/>
    </source>
</evidence>
<evidence type="ECO:0000259" key="8">
    <source>
        <dbReference type="PROSITE" id="PS50893"/>
    </source>
</evidence>
<comment type="similarity">
    <text evidence="2">Belongs to the ABC transporter superfamily.</text>
</comment>
<evidence type="ECO:0000313" key="9">
    <source>
        <dbReference type="EMBL" id="SHG95737.1"/>
    </source>
</evidence>
<dbReference type="PROSITE" id="PS50893">
    <property type="entry name" value="ABC_TRANSPORTER_2"/>
    <property type="match status" value="2"/>
</dbReference>
<dbReference type="STRING" id="1123350.SAMN02744040_00341"/>
<keyword evidence="5" id="KW-0547">Nucleotide-binding</keyword>
<organism evidence="9 10">
    <name type="scientific">Tepidibacter thalassicus DSM 15285</name>
    <dbReference type="NCBI Taxonomy" id="1123350"/>
    <lineage>
        <taxon>Bacteria</taxon>
        <taxon>Bacillati</taxon>
        <taxon>Bacillota</taxon>
        <taxon>Clostridia</taxon>
        <taxon>Peptostreptococcales</taxon>
        <taxon>Peptostreptococcaceae</taxon>
        <taxon>Tepidibacter</taxon>
    </lineage>
</organism>
<feature type="domain" description="ABC transporter" evidence="8">
    <location>
        <begin position="6"/>
        <end position="253"/>
    </location>
</feature>
<evidence type="ECO:0000256" key="6">
    <source>
        <dbReference type="ARBA" id="ARBA00022840"/>
    </source>
</evidence>
<dbReference type="FunFam" id="3.40.50.300:FF:000016">
    <property type="entry name" value="Oligopeptide ABC transporter ATP-binding component"/>
    <property type="match status" value="1"/>
</dbReference>
<comment type="subcellular location">
    <subcellularLocation>
        <location evidence="1">Cell membrane</location>
        <topology evidence="1">Peripheral membrane protein</topology>
    </subcellularLocation>
</comment>
<dbReference type="PANTHER" id="PTHR43297:SF2">
    <property type="entry name" value="DIPEPTIDE TRANSPORT ATP-BINDING PROTEIN DPPD"/>
    <property type="match status" value="1"/>
</dbReference>
<dbReference type="Gene3D" id="3.40.50.300">
    <property type="entry name" value="P-loop containing nucleotide triphosphate hydrolases"/>
    <property type="match status" value="2"/>
</dbReference>
<dbReference type="InterPro" id="IPR050388">
    <property type="entry name" value="ABC_Ni/Peptide_Import"/>
</dbReference>
<gene>
    <name evidence="9" type="ORF">SAMN02744040_00341</name>
</gene>
<keyword evidence="4" id="KW-1003">Cell membrane</keyword>
<evidence type="ECO:0000256" key="2">
    <source>
        <dbReference type="ARBA" id="ARBA00005417"/>
    </source>
</evidence>
<proteinExistence type="inferred from homology"/>
<dbReference type="InterPro" id="IPR003593">
    <property type="entry name" value="AAA+_ATPase"/>
</dbReference>